<evidence type="ECO:0008006" key="4">
    <source>
        <dbReference type="Google" id="ProtNLM"/>
    </source>
</evidence>
<feature type="signal peptide" evidence="1">
    <location>
        <begin position="1"/>
        <end position="23"/>
    </location>
</feature>
<reference evidence="2 3" key="1">
    <citation type="submission" date="2012-02" db="EMBL/GenBank/DDBJ databases">
        <title>Improved High-Quality Draft sequence of Microvirga sp. WSM3557.</title>
        <authorList>
            <consortium name="US DOE Joint Genome Institute"/>
            <person name="Lucas S."/>
            <person name="Han J."/>
            <person name="Lapidus A."/>
            <person name="Cheng J.-F."/>
            <person name="Goodwin L."/>
            <person name="Pitluck S."/>
            <person name="Peters L."/>
            <person name="Zhang X."/>
            <person name="Detter J.C."/>
            <person name="Han C."/>
            <person name="Tapia R."/>
            <person name="Land M."/>
            <person name="Hauser L."/>
            <person name="Kyrpides N."/>
            <person name="Ivanova N."/>
            <person name="Pagani I."/>
            <person name="Brau L."/>
            <person name="Yates R."/>
            <person name="O'Hara G."/>
            <person name="Rui T."/>
            <person name="Howieson J."/>
            <person name="Reeve W."/>
            <person name="Woyke T."/>
        </authorList>
    </citation>
    <scope>NUCLEOTIDE SEQUENCE [LARGE SCALE GENOMIC DNA]</scope>
    <source>
        <strain evidence="2 3">WSM3557</strain>
    </source>
</reference>
<dbReference type="Proteomes" id="UP000003947">
    <property type="component" value="Unassembled WGS sequence"/>
</dbReference>
<evidence type="ECO:0000313" key="3">
    <source>
        <dbReference type="Proteomes" id="UP000003947"/>
    </source>
</evidence>
<dbReference type="PROSITE" id="PS51257">
    <property type="entry name" value="PROKAR_LIPOPROTEIN"/>
    <property type="match status" value="1"/>
</dbReference>
<evidence type="ECO:0000313" key="2">
    <source>
        <dbReference type="EMBL" id="EIM28605.1"/>
    </source>
</evidence>
<dbReference type="OrthoDB" id="9828062at2"/>
<dbReference type="EMBL" id="JH660644">
    <property type="protein sequence ID" value="EIM28605.1"/>
    <property type="molecule type" value="Genomic_DNA"/>
</dbReference>
<dbReference type="RefSeq" id="WP_009491888.1">
    <property type="nucleotide sequence ID" value="NZ_CP141049.1"/>
</dbReference>
<accession>I4YXB3</accession>
<keyword evidence="1" id="KW-0732">Signal</keyword>
<feature type="chain" id="PRO_5003699279" description="Lipoprotein" evidence="1">
    <location>
        <begin position="24"/>
        <end position="130"/>
    </location>
</feature>
<dbReference type="PATRIC" id="fig|864069.3.peg.2967"/>
<proteinExistence type="predicted"/>
<dbReference type="HOGENOM" id="CLU_1935617_0_0_5"/>
<name>I4YXB3_9HYPH</name>
<sequence precursor="true">MITKRAFLAAIAPLLAGCSRFEAAEPLPEADRLGVTYKGFDPRRLDREIIDPGQINAIIEFANARLDGWHYPIATMPAGDTHVFLCKGGNIVGYIGATAGVLLRYPTKGGLKFLRNATDEELKQFHDLLI</sequence>
<evidence type="ECO:0000256" key="1">
    <source>
        <dbReference type="SAM" id="SignalP"/>
    </source>
</evidence>
<dbReference type="STRING" id="864069.MicloDRAFT_00027430"/>
<dbReference type="AlphaFoldDB" id="I4YXB3"/>
<keyword evidence="3" id="KW-1185">Reference proteome</keyword>
<protein>
    <recommendedName>
        <fullName evidence="4">Lipoprotein</fullName>
    </recommendedName>
</protein>
<gene>
    <name evidence="2" type="ORF">MicloDRAFT_00027430</name>
</gene>
<organism evidence="2 3">
    <name type="scientific">Microvirga lotononidis</name>
    <dbReference type="NCBI Taxonomy" id="864069"/>
    <lineage>
        <taxon>Bacteria</taxon>
        <taxon>Pseudomonadati</taxon>
        <taxon>Pseudomonadota</taxon>
        <taxon>Alphaproteobacteria</taxon>
        <taxon>Hyphomicrobiales</taxon>
        <taxon>Methylobacteriaceae</taxon>
        <taxon>Microvirga</taxon>
    </lineage>
</organism>